<dbReference type="EMBL" id="JAQYXP010000003">
    <property type="protein sequence ID" value="MEN3236355.1"/>
    <property type="molecule type" value="Genomic_DNA"/>
</dbReference>
<dbReference type="PROSITE" id="PS50994">
    <property type="entry name" value="INTEGRASE"/>
    <property type="match status" value="1"/>
</dbReference>
<dbReference type="Pfam" id="PF00665">
    <property type="entry name" value="rve"/>
    <property type="match status" value="1"/>
</dbReference>
<evidence type="ECO:0000313" key="6">
    <source>
        <dbReference type="EMBL" id="MEN3236355.1"/>
    </source>
</evidence>
<reference evidence="4" key="2">
    <citation type="submission" date="2023-02" db="EMBL/GenBank/DDBJ databases">
        <authorList>
            <person name="Hendrix J."/>
        </authorList>
    </citation>
    <scope>NUCLEOTIDE SEQUENCE</scope>
    <source>
        <strain evidence="4">NJH_HI04-1</strain>
    </source>
</reference>
<dbReference type="InterPro" id="IPR036397">
    <property type="entry name" value="RNaseH_sf"/>
</dbReference>
<dbReference type="PANTHER" id="PTHR46889:SF4">
    <property type="entry name" value="TRANSPOSASE INSO FOR INSERTION SEQUENCE ELEMENT IS911B-RELATED"/>
    <property type="match status" value="1"/>
</dbReference>
<dbReference type="EMBL" id="JAQYXP010000004">
    <property type="protein sequence ID" value="MEN3237912.1"/>
    <property type="molecule type" value="Genomic_DNA"/>
</dbReference>
<dbReference type="InterPro" id="IPR002514">
    <property type="entry name" value="Transposase_8"/>
</dbReference>
<keyword evidence="1" id="KW-0175">Coiled coil</keyword>
<evidence type="ECO:0000313" key="4">
    <source>
        <dbReference type="EMBL" id="MEN3234882.1"/>
    </source>
</evidence>
<evidence type="ECO:0000259" key="2">
    <source>
        <dbReference type="PROSITE" id="PS50994"/>
    </source>
</evidence>
<dbReference type="Proteomes" id="UP001407347">
    <property type="component" value="Unassembled WGS sequence"/>
</dbReference>
<dbReference type="Gene3D" id="1.10.10.60">
    <property type="entry name" value="Homeodomain-like"/>
    <property type="match status" value="1"/>
</dbReference>
<dbReference type="NCBIfam" id="NF033516">
    <property type="entry name" value="transpos_IS3"/>
    <property type="match status" value="1"/>
</dbReference>
<keyword evidence="8" id="KW-1185">Reference proteome</keyword>
<evidence type="ECO:0000256" key="1">
    <source>
        <dbReference type="SAM" id="Coils"/>
    </source>
</evidence>
<proteinExistence type="predicted"/>
<gene>
    <name evidence="3" type="ORF">PUR29_04640</name>
    <name evidence="4" type="ORF">PUR29_14885</name>
    <name evidence="5" type="ORF">PUR29_14940</name>
    <name evidence="6" type="ORF">PUR29_22655</name>
    <name evidence="7" type="ORF">PUR29_31055</name>
</gene>
<dbReference type="Pfam" id="PF13333">
    <property type="entry name" value="rve_2"/>
    <property type="match status" value="1"/>
</dbReference>
<dbReference type="InterPro" id="IPR012337">
    <property type="entry name" value="RNaseH-like_sf"/>
</dbReference>
<dbReference type="PANTHER" id="PTHR46889">
    <property type="entry name" value="TRANSPOSASE INSF FOR INSERTION SEQUENCE IS3B-RELATED"/>
    <property type="match status" value="1"/>
</dbReference>
<comment type="caution">
    <text evidence="4">The sequence shown here is derived from an EMBL/GenBank/DDBJ whole genome shotgun (WGS) entry which is preliminary data.</text>
</comment>
<evidence type="ECO:0000313" key="7">
    <source>
        <dbReference type="EMBL" id="MEN3237912.1"/>
    </source>
</evidence>
<dbReference type="Pfam" id="PF13276">
    <property type="entry name" value="HTH_21"/>
    <property type="match status" value="1"/>
</dbReference>
<dbReference type="EMBL" id="JAQYXP010000002">
    <property type="protein sequence ID" value="MEN3234891.1"/>
    <property type="molecule type" value="Genomic_DNA"/>
</dbReference>
<dbReference type="RefSeq" id="WP_099053380.1">
    <property type="nucleotide sequence ID" value="NZ_JAQYXP010000001.1"/>
</dbReference>
<evidence type="ECO:0000313" key="5">
    <source>
        <dbReference type="EMBL" id="MEN3234891.1"/>
    </source>
</evidence>
<sequence>MPRTRPPYPAEFRRQMVELVRAGRDPTDLAREFEPSAQAIRNWVAEADQREGRREVKPPAVEAALSASERDELLRLRRENRQLKLERDILSRANSLVCARDRSSAVGIFRFMSENQAHFPIAVMARVLGVSKAGYYAWSGRPLSARAQADEVLLRRVRTIHLSSRQTYGSPRVHAELRDQGEAHSRKRIARLMRQAGLVGACHRRGGPVTTRRDQEARPAPDLVDRSFAADEPNRLWVADITYIPTRAGFLYLAIVLDTFSRRIVGWSMADHLRTELVLDALEMAVGQRKPRDVIHHSDQGSQYTSLAFGSRCREAGVRPSMGSVGDAYDNAMAESFFSTLECELLARRRFHSRPEARMALFSYLEGFYNPVRRHSALGYRSPLVYEQEHRPKPATEILLSQAP</sequence>
<dbReference type="Gene3D" id="3.30.420.10">
    <property type="entry name" value="Ribonuclease H-like superfamily/Ribonuclease H"/>
    <property type="match status" value="1"/>
</dbReference>
<dbReference type="SUPFAM" id="SSF46689">
    <property type="entry name" value="Homeodomain-like"/>
    <property type="match status" value="1"/>
</dbReference>
<name>A0ABU9ZV37_9HYPH</name>
<dbReference type="Pfam" id="PF01527">
    <property type="entry name" value="HTH_Tnp_1"/>
    <property type="match status" value="1"/>
</dbReference>
<dbReference type="InterPro" id="IPR050900">
    <property type="entry name" value="Transposase_IS3/IS150/IS904"/>
</dbReference>
<feature type="domain" description="Integrase catalytic" evidence="2">
    <location>
        <begin position="229"/>
        <end position="390"/>
    </location>
</feature>
<organism evidence="4 8">
    <name type="scientific">Methylobacterium ajmalii</name>
    <dbReference type="NCBI Taxonomy" id="2738439"/>
    <lineage>
        <taxon>Bacteria</taxon>
        <taxon>Pseudomonadati</taxon>
        <taxon>Pseudomonadota</taxon>
        <taxon>Alphaproteobacteria</taxon>
        <taxon>Hyphomicrobiales</taxon>
        <taxon>Methylobacteriaceae</taxon>
        <taxon>Methylobacterium</taxon>
    </lineage>
</organism>
<dbReference type="InterPro" id="IPR048020">
    <property type="entry name" value="Transpos_IS3"/>
</dbReference>
<accession>A0ABU9ZV37</accession>
<evidence type="ECO:0000313" key="8">
    <source>
        <dbReference type="Proteomes" id="UP001407347"/>
    </source>
</evidence>
<evidence type="ECO:0000313" key="3">
    <source>
        <dbReference type="EMBL" id="MEN3232891.1"/>
    </source>
</evidence>
<dbReference type="InterPro" id="IPR025948">
    <property type="entry name" value="HTH-like_dom"/>
</dbReference>
<dbReference type="InterPro" id="IPR009057">
    <property type="entry name" value="Homeodomain-like_sf"/>
</dbReference>
<dbReference type="EMBL" id="JAQYXP010000002">
    <property type="protein sequence ID" value="MEN3234882.1"/>
    <property type="molecule type" value="Genomic_DNA"/>
</dbReference>
<protein>
    <submittedName>
        <fullName evidence="4">IS3 family transposase</fullName>
    </submittedName>
</protein>
<dbReference type="SUPFAM" id="SSF53098">
    <property type="entry name" value="Ribonuclease H-like"/>
    <property type="match status" value="1"/>
</dbReference>
<reference evidence="4 8" key="1">
    <citation type="journal article" date="2023" name="PLoS ONE">
        <title>Complete genome assembly of Hawai'i environmental nontuberculous mycobacteria reveals unexpected co-isolation with methylobacteria.</title>
        <authorList>
            <person name="Hendrix J."/>
            <person name="Epperson L.E."/>
            <person name="Tong E.I."/>
            <person name="Chan Y.L."/>
            <person name="Hasan N.A."/>
            <person name="Dawrs S.N."/>
            <person name="Norton G.J."/>
            <person name="Virdi R."/>
            <person name="Crooks J.L."/>
            <person name="Chan E.D."/>
            <person name="Honda J.R."/>
            <person name="Strong M."/>
        </authorList>
    </citation>
    <scope>NUCLEOTIDE SEQUENCE [LARGE SCALE GENOMIC DNA]</scope>
    <source>
        <strain evidence="4 8">NJH_HI04-1</strain>
    </source>
</reference>
<feature type="coiled-coil region" evidence="1">
    <location>
        <begin position="66"/>
        <end position="93"/>
    </location>
</feature>
<dbReference type="EMBL" id="JAQYXP010000001">
    <property type="protein sequence ID" value="MEN3232891.1"/>
    <property type="molecule type" value="Genomic_DNA"/>
</dbReference>
<dbReference type="InterPro" id="IPR001584">
    <property type="entry name" value="Integrase_cat-core"/>
</dbReference>